<sequence>AQHAGNPERAQHWMVFDKLSIMAKIKSRFTYDKRAFSEASDKTVARLRATRRKDRRVHVSLEKSAAATQNPVHKASICDQFGESSLSILRRNYLMSDEENDSEDDTMAWKCVKPLYRSEHPQIAAFFPQLQALINSAQGDDRVSSKLPIRKTQGRIQNDETKVVTLRPKERQLLNESNVLETPF</sequence>
<evidence type="ECO:0000313" key="1">
    <source>
        <dbReference type="EMBL" id="CEP12685.1"/>
    </source>
</evidence>
<dbReference type="Proteomes" id="UP000054107">
    <property type="component" value="Unassembled WGS sequence"/>
</dbReference>
<feature type="non-terminal residue" evidence="1">
    <location>
        <position position="1"/>
    </location>
</feature>
<keyword evidence="2" id="KW-1185">Reference proteome</keyword>
<gene>
    <name evidence="1" type="primary">PARPA_06661.1 scaffold 22928</name>
</gene>
<dbReference type="AlphaFoldDB" id="A0A0B7NBE6"/>
<evidence type="ECO:0000313" key="2">
    <source>
        <dbReference type="Proteomes" id="UP000054107"/>
    </source>
</evidence>
<protein>
    <submittedName>
        <fullName evidence="1">Uncharacterized protein</fullName>
    </submittedName>
</protein>
<dbReference type="EMBL" id="LN728140">
    <property type="protein sequence ID" value="CEP12685.1"/>
    <property type="molecule type" value="Genomic_DNA"/>
</dbReference>
<reference evidence="1 2" key="1">
    <citation type="submission" date="2014-09" db="EMBL/GenBank/DDBJ databases">
        <authorList>
            <person name="Ellenberger Sabrina"/>
        </authorList>
    </citation>
    <scope>NUCLEOTIDE SEQUENCE [LARGE SCALE GENOMIC DNA]</scope>
    <source>
        <strain evidence="1 2">CBS 412.66</strain>
    </source>
</reference>
<name>A0A0B7NBE6_9FUNG</name>
<organism evidence="1 2">
    <name type="scientific">Parasitella parasitica</name>
    <dbReference type="NCBI Taxonomy" id="35722"/>
    <lineage>
        <taxon>Eukaryota</taxon>
        <taxon>Fungi</taxon>
        <taxon>Fungi incertae sedis</taxon>
        <taxon>Mucoromycota</taxon>
        <taxon>Mucoromycotina</taxon>
        <taxon>Mucoromycetes</taxon>
        <taxon>Mucorales</taxon>
        <taxon>Mucorineae</taxon>
        <taxon>Mucoraceae</taxon>
        <taxon>Parasitella</taxon>
    </lineage>
</organism>
<accession>A0A0B7NBE6</accession>
<proteinExistence type="predicted"/>